<sequence>MNHISNKFIAVFLFKNGSTSASVTSFKIYKHLISNFRHAKNVGNKFIVDFTEFVANVERRKEFTKEYILSLGDEYFSSCYIIDNNDLKENETDACMRFKEKIERAFDENDENVISYGMVAEELLKLKRTFDITFACGLSYTERIANFVRRRNRSNSVNVMFPDQFINVYGSQKLNDSIGIPLKIKTFLITHFSNEATFNDIINAGYNYLRKHFKNEEIKIIMTVACGMDDDESVEEKAAEKKSVENKTEIISKIKITEEMNSYEKIKRVLSRLAKDFIYIINREKLISQLTPNIFYFRVSETTPNSKKHLLRIPLDDIEASLISKGMEIVKSLYKEDTLREKEQFYFEYGGKEFHNINLVSPITNFFKKITSPNGSFNNNSRKRTHENVQKESQDIIVLDDEEVSMKCKKL</sequence>
<evidence type="ECO:0000313" key="1">
    <source>
        <dbReference type="Proteomes" id="UP000038045"/>
    </source>
</evidence>
<dbReference type="AlphaFoldDB" id="A0A0N4ZUD3"/>
<dbReference type="InterPro" id="IPR043502">
    <property type="entry name" value="DNA/RNA_pol_sf"/>
</dbReference>
<dbReference type="SUPFAM" id="SSF56672">
    <property type="entry name" value="DNA/RNA polymerases"/>
    <property type="match status" value="1"/>
</dbReference>
<dbReference type="WBParaSite" id="PTRK_0001219600.1">
    <property type="protein sequence ID" value="PTRK_0001219600.1"/>
    <property type="gene ID" value="PTRK_0001219600"/>
</dbReference>
<protein>
    <submittedName>
        <fullName evidence="2">CRISPR-associated protein</fullName>
    </submittedName>
</protein>
<dbReference type="Proteomes" id="UP000038045">
    <property type="component" value="Unplaced"/>
</dbReference>
<keyword evidence="1" id="KW-1185">Reference proteome</keyword>
<accession>A0A0N4ZUD3</accession>
<organism evidence="1 2">
    <name type="scientific">Parastrongyloides trichosuri</name>
    <name type="common">Possum-specific nematode worm</name>
    <dbReference type="NCBI Taxonomy" id="131310"/>
    <lineage>
        <taxon>Eukaryota</taxon>
        <taxon>Metazoa</taxon>
        <taxon>Ecdysozoa</taxon>
        <taxon>Nematoda</taxon>
        <taxon>Chromadorea</taxon>
        <taxon>Rhabditida</taxon>
        <taxon>Tylenchina</taxon>
        <taxon>Panagrolaimomorpha</taxon>
        <taxon>Strongyloidoidea</taxon>
        <taxon>Strongyloididae</taxon>
        <taxon>Parastrongyloides</taxon>
    </lineage>
</organism>
<reference evidence="2" key="1">
    <citation type="submission" date="2017-02" db="UniProtKB">
        <authorList>
            <consortium name="WormBaseParasite"/>
        </authorList>
    </citation>
    <scope>IDENTIFICATION</scope>
</reference>
<evidence type="ECO:0000313" key="2">
    <source>
        <dbReference type="WBParaSite" id="PTRK_0001219600.1"/>
    </source>
</evidence>
<proteinExistence type="predicted"/>
<name>A0A0N4ZUD3_PARTI</name>